<feature type="region of interest" description="Disordered" evidence="1">
    <location>
        <begin position="105"/>
        <end position="151"/>
    </location>
</feature>
<evidence type="ECO:0000259" key="2">
    <source>
        <dbReference type="Pfam" id="PF17927"/>
    </source>
</evidence>
<feature type="domain" description="Inositol-tetrakisphosphate 1-kinase N-terminal" evidence="2">
    <location>
        <begin position="279"/>
        <end position="302"/>
    </location>
</feature>
<name>A0A8S9J750_BRACR</name>
<dbReference type="Proteomes" id="UP000712281">
    <property type="component" value="Unassembled WGS sequence"/>
</dbReference>
<sequence length="302" mass="34148">MLNEMNKQIEDLRASQTQQKRFSELFDDPLSELVSLKQGNDSIDVYLDKFDCASTRITLAPGHALSIFLTNMNQHLALHVRQFNVTTVPAAAQIAKLHELSLSHAPTKTQRSTFNSSQRSNFTPNKNQYNITPPTATTTTGNQNNKPLIPNAPQKRVSFEEMQERKRKGLCMYCEEPFTPGHQLKHRRSEFLLLEGDPTEFDDEIALEEQIRETTIEDQDDKVCVSPFFESTSRVSSSGIYPPITVSVPQGGDGEGEQVNETVPFQIQQHPFEQTQKLVVGYALTPKKKKSFLQPKLEVLAR</sequence>
<comment type="caution">
    <text evidence="3">The sequence shown here is derived from an EMBL/GenBank/DDBJ whole genome shotgun (WGS) entry which is preliminary data.</text>
</comment>
<evidence type="ECO:0000313" key="3">
    <source>
        <dbReference type="EMBL" id="KAF2577007.1"/>
    </source>
</evidence>
<gene>
    <name evidence="3" type="ORF">F2Q68_00006446</name>
</gene>
<evidence type="ECO:0000256" key="1">
    <source>
        <dbReference type="SAM" id="MobiDB-lite"/>
    </source>
</evidence>
<feature type="compositionally biased region" description="Polar residues" evidence="1">
    <location>
        <begin position="105"/>
        <end position="131"/>
    </location>
</feature>
<proteinExistence type="predicted"/>
<reference evidence="3" key="1">
    <citation type="submission" date="2019-12" db="EMBL/GenBank/DDBJ databases">
        <title>Genome sequencing and annotation of Brassica cretica.</title>
        <authorList>
            <person name="Studholme D.J."/>
            <person name="Sarris P.F."/>
        </authorList>
    </citation>
    <scope>NUCLEOTIDE SEQUENCE</scope>
    <source>
        <strain evidence="3">PFS-001/15</strain>
        <tissue evidence="3">Leaf</tissue>
    </source>
</reference>
<dbReference type="InterPro" id="IPR041429">
    <property type="entry name" value="ITPK1_N"/>
</dbReference>
<dbReference type="Pfam" id="PF17927">
    <property type="entry name" value="Ins134_P3_kin_N"/>
    <property type="match status" value="1"/>
</dbReference>
<evidence type="ECO:0000313" key="4">
    <source>
        <dbReference type="Proteomes" id="UP000712281"/>
    </source>
</evidence>
<dbReference type="EMBL" id="QGKW02001660">
    <property type="protein sequence ID" value="KAF2577007.1"/>
    <property type="molecule type" value="Genomic_DNA"/>
</dbReference>
<dbReference type="AlphaFoldDB" id="A0A8S9J750"/>
<accession>A0A8S9J750</accession>
<protein>
    <recommendedName>
        <fullName evidence="2">Inositol-tetrakisphosphate 1-kinase N-terminal domain-containing protein</fullName>
    </recommendedName>
</protein>
<organism evidence="3 4">
    <name type="scientific">Brassica cretica</name>
    <name type="common">Mustard</name>
    <dbReference type="NCBI Taxonomy" id="69181"/>
    <lineage>
        <taxon>Eukaryota</taxon>
        <taxon>Viridiplantae</taxon>
        <taxon>Streptophyta</taxon>
        <taxon>Embryophyta</taxon>
        <taxon>Tracheophyta</taxon>
        <taxon>Spermatophyta</taxon>
        <taxon>Magnoliopsida</taxon>
        <taxon>eudicotyledons</taxon>
        <taxon>Gunneridae</taxon>
        <taxon>Pentapetalae</taxon>
        <taxon>rosids</taxon>
        <taxon>malvids</taxon>
        <taxon>Brassicales</taxon>
        <taxon>Brassicaceae</taxon>
        <taxon>Brassiceae</taxon>
        <taxon>Brassica</taxon>
    </lineage>
</organism>